<dbReference type="Pfam" id="PF00106">
    <property type="entry name" value="adh_short"/>
    <property type="match status" value="1"/>
</dbReference>
<evidence type="ECO:0000313" key="5">
    <source>
        <dbReference type="Proteomes" id="UP000199614"/>
    </source>
</evidence>
<dbReference type="AlphaFoldDB" id="A0A1I4S7J1"/>
<dbReference type="PRINTS" id="PR00081">
    <property type="entry name" value="GDHRDH"/>
</dbReference>
<comment type="similarity">
    <text evidence="1 3">Belongs to the short-chain dehydrogenases/reductases (SDR) family.</text>
</comment>
<dbReference type="EMBL" id="FOUY01000001">
    <property type="protein sequence ID" value="SFM60244.1"/>
    <property type="molecule type" value="Genomic_DNA"/>
</dbReference>
<name>A0A1I4S7J1_PSUAM</name>
<dbReference type="PROSITE" id="PS00061">
    <property type="entry name" value="ADH_SHORT"/>
    <property type="match status" value="1"/>
</dbReference>
<dbReference type="Proteomes" id="UP000199614">
    <property type="component" value="Unassembled WGS sequence"/>
</dbReference>
<evidence type="ECO:0000256" key="3">
    <source>
        <dbReference type="RuleBase" id="RU000363"/>
    </source>
</evidence>
<dbReference type="STRING" id="260086.SAMN05216207_1001279"/>
<dbReference type="PRINTS" id="PR00080">
    <property type="entry name" value="SDRFAMILY"/>
</dbReference>
<reference evidence="4 5" key="1">
    <citation type="submission" date="2016-10" db="EMBL/GenBank/DDBJ databases">
        <authorList>
            <person name="de Groot N.N."/>
        </authorList>
    </citation>
    <scope>NUCLEOTIDE SEQUENCE [LARGE SCALE GENOMIC DNA]</scope>
    <source>
        <strain evidence="4 5">CGMCC 4.1877</strain>
    </source>
</reference>
<accession>A0A1I4S7J1</accession>
<proteinExistence type="inferred from homology"/>
<dbReference type="SUPFAM" id="SSF51735">
    <property type="entry name" value="NAD(P)-binding Rossmann-fold domains"/>
    <property type="match status" value="1"/>
</dbReference>
<evidence type="ECO:0000313" key="4">
    <source>
        <dbReference type="EMBL" id="SFM60244.1"/>
    </source>
</evidence>
<dbReference type="InterPro" id="IPR002347">
    <property type="entry name" value="SDR_fam"/>
</dbReference>
<evidence type="ECO:0000256" key="1">
    <source>
        <dbReference type="ARBA" id="ARBA00006484"/>
    </source>
</evidence>
<dbReference type="InterPro" id="IPR020904">
    <property type="entry name" value="Sc_DH/Rdtase_CS"/>
</dbReference>
<evidence type="ECO:0000256" key="2">
    <source>
        <dbReference type="ARBA" id="ARBA00023002"/>
    </source>
</evidence>
<keyword evidence="2" id="KW-0560">Oxidoreductase</keyword>
<dbReference type="FunFam" id="3.40.50.720:FF:000084">
    <property type="entry name" value="Short-chain dehydrogenase reductase"/>
    <property type="match status" value="1"/>
</dbReference>
<dbReference type="PANTHER" id="PTHR42820:SF1">
    <property type="entry name" value="SHORT-CHAIN DEHYDROGENASE_REDUCTASE FAMILY PROTEIN"/>
    <property type="match status" value="1"/>
</dbReference>
<protein>
    <submittedName>
        <fullName evidence="4">(-)-trans-carveol dehydrogenase</fullName>
    </submittedName>
</protein>
<gene>
    <name evidence="4" type="ORF">SAMN05216207_1001279</name>
</gene>
<organism evidence="4 5">
    <name type="scientific">Pseudonocardia ammonioxydans</name>
    <dbReference type="NCBI Taxonomy" id="260086"/>
    <lineage>
        <taxon>Bacteria</taxon>
        <taxon>Bacillati</taxon>
        <taxon>Actinomycetota</taxon>
        <taxon>Actinomycetes</taxon>
        <taxon>Pseudonocardiales</taxon>
        <taxon>Pseudonocardiaceae</taxon>
        <taxon>Pseudonocardia</taxon>
    </lineage>
</organism>
<keyword evidence="5" id="KW-1185">Reference proteome</keyword>
<dbReference type="CDD" id="cd05233">
    <property type="entry name" value="SDR_c"/>
    <property type="match status" value="1"/>
</dbReference>
<dbReference type="PANTHER" id="PTHR42820">
    <property type="entry name" value="SHORT-CHAIN DEHYDROGENASE REDUCTASE"/>
    <property type="match status" value="1"/>
</dbReference>
<dbReference type="Gene3D" id="3.40.50.720">
    <property type="entry name" value="NAD(P)-binding Rossmann-like Domain"/>
    <property type="match status" value="1"/>
</dbReference>
<sequence length="290" mass="30292">MVVANRKGLTVSAALRGLEGKNVLITGAAKGQGLSHALAFAEAGADVAALDITDPIPDIYPLATAQMLEDTVREIEGRGRRAIPLPCDIRDESQVEANVAKALDFFDGRIDVLVCNAGVAALDTIQGMRSHVLDAVVDTIVKGHAYVAKYVVPNMIGRRAGKIINISSGVTGAGHAQLSHYVAAKHALQGLTSAWAFELAEFDINVNCIAPATIRPGDGQGSGMVWGLAGEAGMAPDEAYEMFSAAGNMPGPKWRTEVAHITDAVLFLASDNADQITGHVLRVDAGMGAK</sequence>
<dbReference type="InterPro" id="IPR036291">
    <property type="entry name" value="NAD(P)-bd_dom_sf"/>
</dbReference>
<dbReference type="GO" id="GO:0016491">
    <property type="term" value="F:oxidoreductase activity"/>
    <property type="evidence" value="ECO:0007669"/>
    <property type="project" value="UniProtKB-KW"/>
</dbReference>